<dbReference type="InterPro" id="IPR001680">
    <property type="entry name" value="WD40_rpt"/>
</dbReference>
<dbReference type="STRING" id="644352.J3PBN3"/>
<dbReference type="Pfam" id="PF00400">
    <property type="entry name" value="WD40"/>
    <property type="match status" value="4"/>
</dbReference>
<feature type="repeat" description="WD" evidence="3">
    <location>
        <begin position="272"/>
        <end position="306"/>
    </location>
</feature>
<evidence type="ECO:0000256" key="2">
    <source>
        <dbReference type="ARBA" id="ARBA00022737"/>
    </source>
</evidence>
<protein>
    <submittedName>
        <fullName evidence="4">Meiotic recombination protein rec14</fullName>
    </submittedName>
</protein>
<dbReference type="EMBL" id="GL385400">
    <property type="protein sequence ID" value="EJT71650.1"/>
    <property type="molecule type" value="Genomic_DNA"/>
</dbReference>
<dbReference type="PROSITE" id="PS50294">
    <property type="entry name" value="WD_REPEATS_REGION"/>
    <property type="match status" value="1"/>
</dbReference>
<sequence length="350" mass="35722">MSKQYLTFHTIDDAHPSEIFALAATADGVFSASGGSAIKIHRPPSSAVPVDGAPPPAAAASADTAAVEITKAHSHGCHHLAAGRGGPGKVLASAGFGQDAKIWIQSPDGDGGWKEHAVVRPWGGSAKSAGAGAGAARVWAVALSADEQFLACSSEAGKVAVWDVVAGRAVHLYETAASGAAEGSFGMCVDLSPDGRFAASGHASGTVYVFNNDSGRLIYSLTGLSKPIRAVRFSPGGTRLAAAGDAGIIAIYDTRNGEHVASLSPGPASAWVMSLDWSHTGEWLLSGSFDGRVRVWSVETGACVATHSESDQTIWAVRWLPKTPGRAPEGFCAAGARGAITFYREASGSG</sequence>
<dbReference type="VEuPathDB" id="FungiDB:GGTG_10905"/>
<dbReference type="InterPro" id="IPR015943">
    <property type="entry name" value="WD40/YVTN_repeat-like_dom_sf"/>
</dbReference>
<dbReference type="PANTHER" id="PTHR19848:SF8">
    <property type="entry name" value="F-BOX AND WD REPEAT DOMAIN CONTAINING 7"/>
    <property type="match status" value="1"/>
</dbReference>
<gene>
    <name evidence="5" type="primary">20351363</name>
    <name evidence="4" type="ORF">GGTG_10905</name>
</gene>
<reference evidence="4" key="3">
    <citation type="submission" date="2010-09" db="EMBL/GenBank/DDBJ databases">
        <title>Annotation of Gaeumannomyces graminis var. tritici R3-111a-1.</title>
        <authorList>
            <consortium name="The Broad Institute Genome Sequencing Platform"/>
            <person name="Ma L.-J."/>
            <person name="Dead R."/>
            <person name="Young S.K."/>
            <person name="Zeng Q."/>
            <person name="Gargeya S."/>
            <person name="Fitzgerald M."/>
            <person name="Haas B."/>
            <person name="Abouelleil A."/>
            <person name="Alvarado L."/>
            <person name="Arachchi H.M."/>
            <person name="Berlin A."/>
            <person name="Brown A."/>
            <person name="Chapman S.B."/>
            <person name="Chen Z."/>
            <person name="Dunbar C."/>
            <person name="Freedman E."/>
            <person name="Gearin G."/>
            <person name="Gellesch M."/>
            <person name="Goldberg J."/>
            <person name="Griggs A."/>
            <person name="Gujja S."/>
            <person name="Heiman D."/>
            <person name="Howarth C."/>
            <person name="Larson L."/>
            <person name="Lui A."/>
            <person name="MacDonald P.J.P."/>
            <person name="Mehta T."/>
            <person name="Montmayeur A."/>
            <person name="Murphy C."/>
            <person name="Neiman D."/>
            <person name="Pearson M."/>
            <person name="Priest M."/>
            <person name="Roberts A."/>
            <person name="Saif S."/>
            <person name="Shea T."/>
            <person name="Shenoy N."/>
            <person name="Sisk P."/>
            <person name="Stolte C."/>
            <person name="Sykes S."/>
            <person name="Yandava C."/>
            <person name="Wortman J."/>
            <person name="Nusbaum C."/>
            <person name="Birren B."/>
        </authorList>
    </citation>
    <scope>NUCLEOTIDE SEQUENCE</scope>
    <source>
        <strain evidence="4">R3-111a-1</strain>
    </source>
</reference>
<dbReference type="SUPFAM" id="SSF50978">
    <property type="entry name" value="WD40 repeat-like"/>
    <property type="match status" value="1"/>
</dbReference>
<dbReference type="InterPro" id="IPR036322">
    <property type="entry name" value="WD40_repeat_dom_sf"/>
</dbReference>
<dbReference type="eggNOG" id="KOG4155">
    <property type="taxonomic scope" value="Eukaryota"/>
</dbReference>
<keyword evidence="6" id="KW-1185">Reference proteome</keyword>
<evidence type="ECO:0000313" key="5">
    <source>
        <dbReference type="EnsemblFungi" id="EJT71650"/>
    </source>
</evidence>
<organism evidence="4">
    <name type="scientific">Gaeumannomyces tritici (strain R3-111a-1)</name>
    <name type="common">Wheat and barley take-all root rot fungus</name>
    <name type="synonym">Gaeumannomyces graminis var. tritici</name>
    <dbReference type="NCBI Taxonomy" id="644352"/>
    <lineage>
        <taxon>Eukaryota</taxon>
        <taxon>Fungi</taxon>
        <taxon>Dikarya</taxon>
        <taxon>Ascomycota</taxon>
        <taxon>Pezizomycotina</taxon>
        <taxon>Sordariomycetes</taxon>
        <taxon>Sordariomycetidae</taxon>
        <taxon>Magnaporthales</taxon>
        <taxon>Magnaporthaceae</taxon>
        <taxon>Gaeumannomyces</taxon>
    </lineage>
</organism>
<proteinExistence type="predicted"/>
<evidence type="ECO:0000256" key="1">
    <source>
        <dbReference type="ARBA" id="ARBA00022574"/>
    </source>
</evidence>
<dbReference type="Proteomes" id="UP000006039">
    <property type="component" value="Unassembled WGS sequence"/>
</dbReference>
<name>J3PBN3_GAET3</name>
<reference evidence="5" key="4">
    <citation type="journal article" date="2015" name="G3 (Bethesda)">
        <title>Genome sequences of three phytopathogenic species of the Magnaporthaceae family of fungi.</title>
        <authorList>
            <person name="Okagaki L.H."/>
            <person name="Nunes C.C."/>
            <person name="Sailsbery J."/>
            <person name="Clay B."/>
            <person name="Brown D."/>
            <person name="John T."/>
            <person name="Oh Y."/>
            <person name="Young N."/>
            <person name="Fitzgerald M."/>
            <person name="Haas B.J."/>
            <person name="Zeng Q."/>
            <person name="Young S."/>
            <person name="Adiconis X."/>
            <person name="Fan L."/>
            <person name="Levin J.Z."/>
            <person name="Mitchell T.K."/>
            <person name="Okubara P.A."/>
            <person name="Farman M.L."/>
            <person name="Kohn L.M."/>
            <person name="Birren B."/>
            <person name="Ma L.-J."/>
            <person name="Dean R.A."/>
        </authorList>
    </citation>
    <scope>NUCLEOTIDE SEQUENCE</scope>
    <source>
        <strain evidence="5">R3-111a-1</strain>
    </source>
</reference>
<dbReference type="AlphaFoldDB" id="J3PBN3"/>
<dbReference type="Gene3D" id="2.130.10.10">
    <property type="entry name" value="YVTN repeat-like/Quinoprotein amine dehydrogenase"/>
    <property type="match status" value="1"/>
</dbReference>
<keyword evidence="2" id="KW-0677">Repeat</keyword>
<dbReference type="RefSeq" id="XP_009227047.1">
    <property type="nucleotide sequence ID" value="XM_009228783.1"/>
</dbReference>
<dbReference type="HOGENOM" id="CLU_000288_57_11_1"/>
<keyword evidence="1 3" id="KW-0853">WD repeat</keyword>
<reference evidence="4" key="2">
    <citation type="submission" date="2010-07" db="EMBL/GenBank/DDBJ databases">
        <authorList>
            <consortium name="The Broad Institute Genome Sequencing Platform"/>
            <consortium name="Broad Institute Genome Sequencing Center for Infectious Disease"/>
            <person name="Ma L.-J."/>
            <person name="Dead R."/>
            <person name="Young S."/>
            <person name="Zeng Q."/>
            <person name="Koehrsen M."/>
            <person name="Alvarado L."/>
            <person name="Berlin A."/>
            <person name="Chapman S.B."/>
            <person name="Chen Z."/>
            <person name="Freedman E."/>
            <person name="Gellesch M."/>
            <person name="Goldberg J."/>
            <person name="Griggs A."/>
            <person name="Gujja S."/>
            <person name="Heilman E.R."/>
            <person name="Heiman D."/>
            <person name="Hepburn T."/>
            <person name="Howarth C."/>
            <person name="Jen D."/>
            <person name="Larson L."/>
            <person name="Mehta T."/>
            <person name="Neiman D."/>
            <person name="Pearson M."/>
            <person name="Roberts A."/>
            <person name="Saif S."/>
            <person name="Shea T."/>
            <person name="Shenoy N."/>
            <person name="Sisk P."/>
            <person name="Stolte C."/>
            <person name="Sykes S."/>
            <person name="Walk T."/>
            <person name="White J."/>
            <person name="Yandava C."/>
            <person name="Haas B."/>
            <person name="Nusbaum C."/>
            <person name="Birren B."/>
        </authorList>
    </citation>
    <scope>NUCLEOTIDE SEQUENCE</scope>
    <source>
        <strain evidence="4">R3-111a-1</strain>
    </source>
</reference>
<dbReference type="PANTHER" id="PTHR19848">
    <property type="entry name" value="WD40 REPEAT PROTEIN"/>
    <property type="match status" value="1"/>
</dbReference>
<dbReference type="EnsemblFungi" id="EJT71650">
    <property type="protein sequence ID" value="EJT71650"/>
    <property type="gene ID" value="GGTG_10905"/>
</dbReference>
<reference evidence="6" key="1">
    <citation type="submission" date="2010-07" db="EMBL/GenBank/DDBJ databases">
        <title>The genome sequence of Gaeumannomyces graminis var. tritici strain R3-111a-1.</title>
        <authorList>
            <consortium name="The Broad Institute Genome Sequencing Platform"/>
            <person name="Ma L.-J."/>
            <person name="Dead R."/>
            <person name="Young S."/>
            <person name="Zeng Q."/>
            <person name="Koehrsen M."/>
            <person name="Alvarado L."/>
            <person name="Berlin A."/>
            <person name="Chapman S.B."/>
            <person name="Chen Z."/>
            <person name="Freedman E."/>
            <person name="Gellesch M."/>
            <person name="Goldberg J."/>
            <person name="Griggs A."/>
            <person name="Gujja S."/>
            <person name="Heilman E.R."/>
            <person name="Heiman D."/>
            <person name="Hepburn T."/>
            <person name="Howarth C."/>
            <person name="Jen D."/>
            <person name="Larson L."/>
            <person name="Mehta T."/>
            <person name="Neiman D."/>
            <person name="Pearson M."/>
            <person name="Roberts A."/>
            <person name="Saif S."/>
            <person name="Shea T."/>
            <person name="Shenoy N."/>
            <person name="Sisk P."/>
            <person name="Stolte C."/>
            <person name="Sykes S."/>
            <person name="Walk T."/>
            <person name="White J."/>
            <person name="Yandava C."/>
            <person name="Haas B."/>
            <person name="Nusbaum C."/>
            <person name="Birren B."/>
        </authorList>
    </citation>
    <scope>NUCLEOTIDE SEQUENCE [LARGE SCALE GENOMIC DNA]</scope>
    <source>
        <strain evidence="6">R3-111a-1</strain>
    </source>
</reference>
<evidence type="ECO:0000313" key="6">
    <source>
        <dbReference type="Proteomes" id="UP000006039"/>
    </source>
</evidence>
<dbReference type="SMART" id="SM00320">
    <property type="entry name" value="WD40"/>
    <property type="match status" value="7"/>
</dbReference>
<evidence type="ECO:0000256" key="3">
    <source>
        <dbReference type="PROSITE-ProRule" id="PRU00221"/>
    </source>
</evidence>
<dbReference type="OrthoDB" id="10251741at2759"/>
<accession>J3PBN3</accession>
<evidence type="ECO:0000313" key="4">
    <source>
        <dbReference type="EMBL" id="EJT71650.1"/>
    </source>
</evidence>
<dbReference type="GeneID" id="20351363"/>
<feature type="repeat" description="WD" evidence="3">
    <location>
        <begin position="221"/>
        <end position="262"/>
    </location>
</feature>
<dbReference type="PROSITE" id="PS50082">
    <property type="entry name" value="WD_REPEATS_2"/>
    <property type="match status" value="2"/>
</dbReference>
<reference evidence="5" key="5">
    <citation type="submission" date="2018-04" db="UniProtKB">
        <authorList>
            <consortium name="EnsemblFungi"/>
        </authorList>
    </citation>
    <scope>IDENTIFICATION</scope>
    <source>
        <strain evidence="5">R3-111a-1</strain>
    </source>
</reference>